<evidence type="ECO:0000256" key="1">
    <source>
        <dbReference type="SAM" id="MobiDB-lite"/>
    </source>
</evidence>
<feature type="compositionally biased region" description="Polar residues" evidence="1">
    <location>
        <begin position="831"/>
        <end position="845"/>
    </location>
</feature>
<reference evidence="2" key="1">
    <citation type="submission" date="2023-10" db="EMBL/GenBank/DDBJ databases">
        <authorList>
            <person name="Domelevo Entfellner J.-B."/>
        </authorList>
    </citation>
    <scope>NUCLEOTIDE SEQUENCE</scope>
</reference>
<feature type="compositionally biased region" description="Low complexity" evidence="1">
    <location>
        <begin position="771"/>
        <end position="787"/>
    </location>
</feature>
<feature type="compositionally biased region" description="Polar residues" evidence="1">
    <location>
        <begin position="465"/>
        <end position="488"/>
    </location>
</feature>
<feature type="region of interest" description="Disordered" evidence="1">
    <location>
        <begin position="134"/>
        <end position="183"/>
    </location>
</feature>
<dbReference type="GO" id="GO:0042752">
    <property type="term" value="P:regulation of circadian rhythm"/>
    <property type="evidence" value="ECO:0007669"/>
    <property type="project" value="InterPro"/>
</dbReference>
<dbReference type="Proteomes" id="UP001189624">
    <property type="component" value="Chromosome 7"/>
</dbReference>
<dbReference type="AlphaFoldDB" id="A0AA86SPS3"/>
<sequence>MREDTRSSWIEPENPEDHPWPPPPPPDADIELLLSETLPLKEGMNKRGRNRDRDRDSVNRNKRRRASHSQSTEESVGNEQDDDAVDVGVSKIRSPNNSTSVYSDQNHRRIFTPSKPLPFNITEEMIGVTVPRKARSASAKRSHESFVSASSGGGGEEQNFRQRSNSPGGLSVEAASPSSSNVSLRKRMKEIEVVPKTSKSSSSDIEIEIAELLYGLKTSKNHEPSSKKPETGVTHYNVTVSCPSDDVEKKKMEDINNFSTLVSNNSTEELVRIQIEQHTDVDCHDGPSSEAQKEVIGKDKMNSGAGFGDISADGRPVFPRKKSPLRTKFDSDKQDSASNRVMSVVPEDNTQRVGKFEIDLMAPPPMVLSPEGDDLSRGDLISEAKALALDAEMGDNIKVETQVKKEKTPEEIEAAKKVTFKEKLDVLKHDLEKPNNDIKTNKKLEEQDRKKELLTKSSDPKVEKTVQSTSMPLSTAESGRSTSLSPTGNKPPLQPVVKTEKTTRSLTQQHENFVLSQRRPKRCATHYYIACNIFHQQFTKTNPPLPAAIGSGSLCGTKPNNVNCVPSADSVAVGKQSQKHLPIVNQNAPQEKGWAATSKPSVTAAKCSNNANPIDSAHRVQLVFQHGPNPGPTGNLVHGPAFLYPPGQHQTTVTATTTQAGTVNSPNSTSSYNISHGSIGGSLGTSSTLPVVAPAMSFSYPNYSANGSSPYMTIVHNNGYSFPFSTSLGAAASIRGASPPQATHVLSGPFYSSQPFHPLQHPQSQALVQPSYPNANTSNSSSSHKQSQGAHVNGTNILTSTTMEQQSQKRQTSLSHLRKHESETGGGNAHSVANRTSYPQKNVHGQNFTIPVQPVNYSFKPSAASDVVGNTGSFGDKQQQALKGTVENIPSQAFAISFAAFNGTSVPSNLNFSSMAQNPVILHSLPDIAWQGYQAASAPQTTQQMNYSITETKSGGNSSHQDDEKKTIHAKASSNGPTTLVFDNSSKNLNFVLSTVNGNRSSHPIASTAITSVPLSSNASSSQQPQHSLQLPKQHAVQQQQPTLANRYKASSTNSTPGPATKFANNAPVFSQTLTQCKSSSQASHTKASGRTADSHVHHSSIMTSNTPTFKSFSQEQGRVLPGHMQISFGGNYITSLPPQGQQVLNNNQSVCTPGQGTPFSGGNMKSNSEGSKINSSANASQFQQAENSAGSGQKSSPVCGRNVPSILSSCNSHLSELKY</sequence>
<feature type="region of interest" description="Disordered" evidence="1">
    <location>
        <begin position="1146"/>
        <end position="1200"/>
    </location>
</feature>
<feature type="region of interest" description="Disordered" evidence="1">
    <location>
        <begin position="434"/>
        <end position="505"/>
    </location>
</feature>
<evidence type="ECO:0008006" key="4">
    <source>
        <dbReference type="Google" id="ProtNLM"/>
    </source>
</evidence>
<feature type="region of interest" description="Disordered" evidence="1">
    <location>
        <begin position="1077"/>
        <end position="1109"/>
    </location>
</feature>
<feature type="compositionally biased region" description="Basic and acidic residues" evidence="1">
    <location>
        <begin position="434"/>
        <end position="464"/>
    </location>
</feature>
<evidence type="ECO:0000313" key="3">
    <source>
        <dbReference type="Proteomes" id="UP001189624"/>
    </source>
</evidence>
<protein>
    <recommendedName>
        <fullName evidence="4">Protein TIME FOR COFFEE</fullName>
    </recommendedName>
</protein>
<dbReference type="GO" id="GO:0005634">
    <property type="term" value="C:nucleus"/>
    <property type="evidence" value="ECO:0007669"/>
    <property type="project" value="TreeGrafter"/>
</dbReference>
<name>A0AA86SPS3_9FABA</name>
<dbReference type="InterPro" id="IPR039317">
    <property type="entry name" value="TIC"/>
</dbReference>
<feature type="compositionally biased region" description="Low complexity" evidence="1">
    <location>
        <begin position="1020"/>
        <end position="1035"/>
    </location>
</feature>
<proteinExistence type="predicted"/>
<feature type="region of interest" description="Disordered" evidence="1">
    <location>
        <begin position="281"/>
        <end position="348"/>
    </location>
</feature>
<dbReference type="PANTHER" id="PTHR34798">
    <property type="entry name" value="PROTEIN TIME FOR COFFEE"/>
    <property type="match status" value="1"/>
</dbReference>
<feature type="region of interest" description="Disordered" evidence="1">
    <location>
        <begin position="745"/>
        <end position="845"/>
    </location>
</feature>
<gene>
    <name evidence="2" type="ORF">AYBTSS11_LOCUS22187</name>
</gene>
<feature type="region of interest" description="Disordered" evidence="1">
    <location>
        <begin position="950"/>
        <end position="979"/>
    </location>
</feature>
<feature type="compositionally biased region" description="Polar residues" evidence="1">
    <location>
        <begin position="68"/>
        <end position="78"/>
    </location>
</feature>
<feature type="compositionally biased region" description="Polar residues" evidence="1">
    <location>
        <begin position="1046"/>
        <end position="1058"/>
    </location>
</feature>
<keyword evidence="3" id="KW-1185">Reference proteome</keyword>
<feature type="compositionally biased region" description="Polar residues" evidence="1">
    <location>
        <begin position="788"/>
        <end position="815"/>
    </location>
</feature>
<feature type="region of interest" description="Disordered" evidence="1">
    <location>
        <begin position="1046"/>
        <end position="1065"/>
    </location>
</feature>
<feature type="compositionally biased region" description="Polar residues" evidence="1">
    <location>
        <begin position="1077"/>
        <end position="1089"/>
    </location>
</feature>
<dbReference type="PANTHER" id="PTHR34798:SF1">
    <property type="entry name" value="TIC-LIKE PROTEIN"/>
    <property type="match status" value="1"/>
</dbReference>
<feature type="compositionally biased region" description="Polar residues" evidence="1">
    <location>
        <begin position="950"/>
        <end position="959"/>
    </location>
</feature>
<feature type="compositionally biased region" description="Polar residues" evidence="1">
    <location>
        <begin position="1146"/>
        <end position="1197"/>
    </location>
</feature>
<accession>A0AA86SPS3</accession>
<organism evidence="2 3">
    <name type="scientific">Sphenostylis stenocarpa</name>
    <dbReference type="NCBI Taxonomy" id="92480"/>
    <lineage>
        <taxon>Eukaryota</taxon>
        <taxon>Viridiplantae</taxon>
        <taxon>Streptophyta</taxon>
        <taxon>Embryophyta</taxon>
        <taxon>Tracheophyta</taxon>
        <taxon>Spermatophyta</taxon>
        <taxon>Magnoliopsida</taxon>
        <taxon>eudicotyledons</taxon>
        <taxon>Gunneridae</taxon>
        <taxon>Pentapetalae</taxon>
        <taxon>rosids</taxon>
        <taxon>fabids</taxon>
        <taxon>Fabales</taxon>
        <taxon>Fabaceae</taxon>
        <taxon>Papilionoideae</taxon>
        <taxon>50 kb inversion clade</taxon>
        <taxon>NPAAA clade</taxon>
        <taxon>indigoferoid/millettioid clade</taxon>
        <taxon>Phaseoleae</taxon>
        <taxon>Sphenostylis</taxon>
    </lineage>
</organism>
<feature type="compositionally biased region" description="Basic and acidic residues" evidence="1">
    <location>
        <begin position="281"/>
        <end position="301"/>
    </location>
</feature>
<feature type="compositionally biased region" description="Polar residues" evidence="1">
    <location>
        <begin position="750"/>
        <end position="768"/>
    </location>
</feature>
<evidence type="ECO:0000313" key="2">
    <source>
        <dbReference type="EMBL" id="CAJ1969297.1"/>
    </source>
</evidence>
<dbReference type="Gramene" id="rna-AYBTSS11_LOCUS22187">
    <property type="protein sequence ID" value="CAJ1969297.1"/>
    <property type="gene ID" value="gene-AYBTSS11_LOCUS22187"/>
</dbReference>
<dbReference type="EMBL" id="OY731404">
    <property type="protein sequence ID" value="CAJ1969297.1"/>
    <property type="molecule type" value="Genomic_DNA"/>
</dbReference>
<feature type="compositionally biased region" description="Polar residues" evidence="1">
    <location>
        <begin position="93"/>
        <end position="104"/>
    </location>
</feature>
<feature type="region of interest" description="Disordered" evidence="1">
    <location>
        <begin position="1015"/>
        <end position="1041"/>
    </location>
</feature>
<feature type="region of interest" description="Disordered" evidence="1">
    <location>
        <begin position="1"/>
        <end position="115"/>
    </location>
</feature>